<evidence type="ECO:0000313" key="3">
    <source>
        <dbReference type="EMBL" id="RLK51109.1"/>
    </source>
</evidence>
<dbReference type="Gene3D" id="2.40.160.10">
    <property type="entry name" value="Porin"/>
    <property type="match status" value="1"/>
</dbReference>
<sequence length="385" mass="41752">MKPVTYTSRIAVALGLGLAVSLPAAADVTFDPRGRLHLDAAAHNTDNVEDEFQDGFLVRRARLGGSGSLGSGWDYQLEFDFGGDGDSFSYNDLKISRALGAGTLQIGQFKVPQGMETLTSSNRMTFIERASSQAFTDSRRIGVGYDQSGDNYHFALMGYSHAIGDDPDGDAPLGAAGRATFNPITGNQTLHLGASLSHERLDSDTREGAVRFRDRPESRPTEGTRLIDTGGIDAKSTTKGGLELGFLSGPFHMSAEYLRADINGDGDQRDLTFDGWHVQAGYVLTGETRGYRPTGFRTISPASSAGAWEIAARYSSVDLNDRDVRGGEQKNVTLALNYYVNDNLRFMANYIMVDVDDSAQVESLTDGASDEDSPNIFLARMQYNF</sequence>
<dbReference type="Pfam" id="PF07396">
    <property type="entry name" value="Porin_O_P"/>
    <property type="match status" value="1"/>
</dbReference>
<feature type="region of interest" description="Disordered" evidence="1">
    <location>
        <begin position="203"/>
        <end position="232"/>
    </location>
</feature>
<dbReference type="SUPFAM" id="SSF56935">
    <property type="entry name" value="Porins"/>
    <property type="match status" value="1"/>
</dbReference>
<name>A0A498C7P9_9GAMM</name>
<dbReference type="Proteomes" id="UP000275461">
    <property type="component" value="Unassembled WGS sequence"/>
</dbReference>
<gene>
    <name evidence="3" type="ORF">DFR31_1025</name>
</gene>
<accession>A0A498C7P9</accession>
<reference evidence="3 4" key="1">
    <citation type="submission" date="2018-10" db="EMBL/GenBank/DDBJ databases">
        <title>Genomic Encyclopedia of Type Strains, Phase IV (KMG-IV): sequencing the most valuable type-strain genomes for metagenomic binning, comparative biology and taxonomic classification.</title>
        <authorList>
            <person name="Goeker M."/>
        </authorList>
    </citation>
    <scope>NUCLEOTIDE SEQUENCE [LARGE SCALE GENOMIC DNA]</scope>
    <source>
        <strain evidence="3 4">DSM 12769</strain>
    </source>
</reference>
<dbReference type="InterPro" id="IPR010870">
    <property type="entry name" value="Porin_O/P"/>
</dbReference>
<feature type="compositionally biased region" description="Basic and acidic residues" evidence="1">
    <location>
        <begin position="203"/>
        <end position="222"/>
    </location>
</feature>
<dbReference type="OrthoDB" id="9807854at2"/>
<keyword evidence="2" id="KW-0732">Signal</keyword>
<comment type="caution">
    <text evidence="3">The sequence shown here is derived from an EMBL/GenBank/DDBJ whole genome shotgun (WGS) entry which is preliminary data.</text>
</comment>
<protein>
    <submittedName>
        <fullName evidence="3">Phosphate-selective porin OprO/OprP</fullName>
    </submittedName>
</protein>
<feature type="chain" id="PRO_5019856946" evidence="2">
    <location>
        <begin position="27"/>
        <end position="385"/>
    </location>
</feature>
<evidence type="ECO:0000256" key="2">
    <source>
        <dbReference type="SAM" id="SignalP"/>
    </source>
</evidence>
<organism evidence="3 4">
    <name type="scientific">Alkalispirillum mobile</name>
    <dbReference type="NCBI Taxonomy" id="85925"/>
    <lineage>
        <taxon>Bacteria</taxon>
        <taxon>Pseudomonadati</taxon>
        <taxon>Pseudomonadota</taxon>
        <taxon>Gammaproteobacteria</taxon>
        <taxon>Chromatiales</taxon>
        <taxon>Ectothiorhodospiraceae</taxon>
        <taxon>Alkalispirillum</taxon>
    </lineage>
</organism>
<evidence type="ECO:0000256" key="1">
    <source>
        <dbReference type="SAM" id="MobiDB-lite"/>
    </source>
</evidence>
<proteinExistence type="predicted"/>
<dbReference type="RefSeq" id="WP_121441544.1">
    <property type="nucleotide sequence ID" value="NZ_RCDA01000001.1"/>
</dbReference>
<feature type="signal peptide" evidence="2">
    <location>
        <begin position="1"/>
        <end position="26"/>
    </location>
</feature>
<dbReference type="AlphaFoldDB" id="A0A498C7P9"/>
<keyword evidence="4" id="KW-1185">Reference proteome</keyword>
<dbReference type="InterPro" id="IPR023614">
    <property type="entry name" value="Porin_dom_sf"/>
</dbReference>
<dbReference type="EMBL" id="RCDA01000001">
    <property type="protein sequence ID" value="RLK51109.1"/>
    <property type="molecule type" value="Genomic_DNA"/>
</dbReference>
<evidence type="ECO:0000313" key="4">
    <source>
        <dbReference type="Proteomes" id="UP000275461"/>
    </source>
</evidence>